<dbReference type="AlphaFoldDB" id="A0A0C5VSS6"/>
<feature type="domain" description="N-acetyltransferase" evidence="1">
    <location>
        <begin position="15"/>
        <end position="164"/>
    </location>
</feature>
<dbReference type="EMBL" id="CP007142">
    <property type="protein sequence ID" value="AJQ93364.1"/>
    <property type="molecule type" value="Genomic_DNA"/>
</dbReference>
<keyword evidence="3" id="KW-1185">Reference proteome</keyword>
<dbReference type="PROSITE" id="PS51186">
    <property type="entry name" value="GNAT"/>
    <property type="match status" value="1"/>
</dbReference>
<dbReference type="KEGG" id="gsn:YC6258_01316"/>
<evidence type="ECO:0000313" key="3">
    <source>
        <dbReference type="Proteomes" id="UP000032266"/>
    </source>
</evidence>
<dbReference type="STRING" id="1445510.YC6258_01316"/>
<evidence type="ECO:0000313" key="2">
    <source>
        <dbReference type="EMBL" id="AJQ93364.1"/>
    </source>
</evidence>
<dbReference type="GO" id="GO:0016747">
    <property type="term" value="F:acyltransferase activity, transferring groups other than amino-acyl groups"/>
    <property type="evidence" value="ECO:0007669"/>
    <property type="project" value="InterPro"/>
</dbReference>
<dbReference type="HOGENOM" id="CLU_1703380_0_0_6"/>
<dbReference type="SUPFAM" id="SSF55729">
    <property type="entry name" value="Acyl-CoA N-acyltransferases (Nat)"/>
    <property type="match status" value="1"/>
</dbReference>
<accession>A0A0C5VSS6</accession>
<name>A0A0C5VSS6_9GAMM</name>
<dbReference type="Gene3D" id="3.40.630.30">
    <property type="match status" value="1"/>
</dbReference>
<dbReference type="InterPro" id="IPR016181">
    <property type="entry name" value="Acyl_CoA_acyltransferase"/>
</dbReference>
<gene>
    <name evidence="2" type="ORF">YC6258_01316</name>
</gene>
<reference evidence="2 3" key="1">
    <citation type="submission" date="2014-01" db="EMBL/GenBank/DDBJ databases">
        <title>Full genme sequencing of cellulolytic bacterium Gynuella sunshinyii YC6258T gen. nov., sp. nov.</title>
        <authorList>
            <person name="Khan H."/>
            <person name="Chung E.J."/>
            <person name="Chung Y.R."/>
        </authorList>
    </citation>
    <scope>NUCLEOTIDE SEQUENCE [LARGE SCALE GENOMIC DNA]</scope>
    <source>
        <strain evidence="2 3">YC6258</strain>
    </source>
</reference>
<proteinExistence type="predicted"/>
<dbReference type="Proteomes" id="UP000032266">
    <property type="component" value="Chromosome"/>
</dbReference>
<dbReference type="InterPro" id="IPR000182">
    <property type="entry name" value="GNAT_dom"/>
</dbReference>
<evidence type="ECO:0000259" key="1">
    <source>
        <dbReference type="PROSITE" id="PS51186"/>
    </source>
</evidence>
<organism evidence="2 3">
    <name type="scientific">Gynuella sunshinyii YC6258</name>
    <dbReference type="NCBI Taxonomy" id="1445510"/>
    <lineage>
        <taxon>Bacteria</taxon>
        <taxon>Pseudomonadati</taxon>
        <taxon>Pseudomonadota</taxon>
        <taxon>Gammaproteobacteria</taxon>
        <taxon>Oceanospirillales</taxon>
        <taxon>Saccharospirillaceae</taxon>
        <taxon>Gynuella</taxon>
    </lineage>
</organism>
<protein>
    <recommendedName>
        <fullName evidence="1">N-acetyltransferase domain-containing protein</fullName>
    </recommendedName>
</protein>
<dbReference type="PATRIC" id="fig|1445510.3.peg.1285"/>
<sequence length="164" mass="18932">MAIVKGRKMSEIKYLSFSDINPDDFLVIVNEDSLRTHLIEHAYFDSSSIREWVEDKIKVDALPGCRIRAVYIDGSLAGWCGIQPDDSGFELAIVISKNFWGYGINIFKSLMIWAAELGHEEVLFHLLESRREYSALKKMADKVQKTELLGRVFTTYFISVRRQY</sequence>